<reference evidence="2" key="1">
    <citation type="journal article" date="2016" name="Nat. Biotechnol.">
        <title>Sequencing wild and cultivated cassava and related species reveals extensive interspecific hybridization and genetic diversity.</title>
        <authorList>
            <person name="Bredeson J.V."/>
            <person name="Lyons J.B."/>
            <person name="Prochnik S.E."/>
            <person name="Wu G.A."/>
            <person name="Ha C.M."/>
            <person name="Edsinger-Gonzales E."/>
            <person name="Grimwood J."/>
            <person name="Schmutz J."/>
            <person name="Rabbi I.Y."/>
            <person name="Egesi C."/>
            <person name="Nauluvula P."/>
            <person name="Lebot V."/>
            <person name="Ndunguru J."/>
            <person name="Mkamilo G."/>
            <person name="Bart R.S."/>
            <person name="Setter T.L."/>
            <person name="Gleadow R.M."/>
            <person name="Kulakow P."/>
            <person name="Ferguson M.E."/>
            <person name="Rounsley S."/>
            <person name="Rokhsar D.S."/>
        </authorList>
    </citation>
    <scope>NUCLEOTIDE SEQUENCE [LARGE SCALE GENOMIC DNA]</scope>
    <source>
        <strain evidence="2">cv. AM560-2</strain>
    </source>
</reference>
<comment type="caution">
    <text evidence="1">The sequence shown here is derived from an EMBL/GenBank/DDBJ whole genome shotgun (WGS) entry which is preliminary data.</text>
</comment>
<keyword evidence="2" id="KW-1185">Reference proteome</keyword>
<sequence>MIITLKAKDKLSFINGRYEVPKDDPALMDKWHKVDNMVTSWILNSLSKDLAEESWDGLACFRPLPIYDHAKNQILLLDPLPSVNKAYSMILRIEKQRKLHINALAGAPGKKDDKICIHCKSTGHTMDICFKVHGYSEWFIELKKKNKGKTTIAAFKGFDKGIWVIDIGAITHMCYNFFAVYQPHKARQKFLDGNTKPVTHAETVFLNPKLILLDTSEVLATGSLQGRLYKLDAEINKSYPLPSILCLNKGCNITTSRRNLPFTNWHAKLGHYSQAKMLHISKQPKHL</sequence>
<evidence type="ECO:0000313" key="2">
    <source>
        <dbReference type="Proteomes" id="UP000091857"/>
    </source>
</evidence>
<organism evidence="1 2">
    <name type="scientific">Manihot esculenta</name>
    <name type="common">Cassava</name>
    <name type="synonym">Jatropha manihot</name>
    <dbReference type="NCBI Taxonomy" id="3983"/>
    <lineage>
        <taxon>Eukaryota</taxon>
        <taxon>Viridiplantae</taxon>
        <taxon>Streptophyta</taxon>
        <taxon>Embryophyta</taxon>
        <taxon>Tracheophyta</taxon>
        <taxon>Spermatophyta</taxon>
        <taxon>Magnoliopsida</taxon>
        <taxon>eudicotyledons</taxon>
        <taxon>Gunneridae</taxon>
        <taxon>Pentapetalae</taxon>
        <taxon>rosids</taxon>
        <taxon>fabids</taxon>
        <taxon>Malpighiales</taxon>
        <taxon>Euphorbiaceae</taxon>
        <taxon>Crotonoideae</taxon>
        <taxon>Manihoteae</taxon>
        <taxon>Manihot</taxon>
    </lineage>
</organism>
<name>A0ACB7HR81_MANES</name>
<protein>
    <submittedName>
        <fullName evidence="1">Uncharacterized protein</fullName>
    </submittedName>
</protein>
<proteinExistence type="predicted"/>
<accession>A0ACB7HR81</accession>
<dbReference type="Proteomes" id="UP000091857">
    <property type="component" value="Chromosome 5"/>
</dbReference>
<evidence type="ECO:0000313" key="1">
    <source>
        <dbReference type="EMBL" id="KAG8655017.1"/>
    </source>
</evidence>
<gene>
    <name evidence="1" type="ORF">MANES_05G202851v8</name>
</gene>
<dbReference type="EMBL" id="CM004391">
    <property type="protein sequence ID" value="KAG8655017.1"/>
    <property type="molecule type" value="Genomic_DNA"/>
</dbReference>